<name>A0A9N7VNJ9_PLEPL</name>
<evidence type="ECO:0000313" key="2">
    <source>
        <dbReference type="Proteomes" id="UP001153269"/>
    </source>
</evidence>
<proteinExistence type="predicted"/>
<dbReference type="EMBL" id="CADEAL010004144">
    <property type="protein sequence ID" value="CAB1452799.1"/>
    <property type="molecule type" value="Genomic_DNA"/>
</dbReference>
<comment type="caution">
    <text evidence="1">The sequence shown here is derived from an EMBL/GenBank/DDBJ whole genome shotgun (WGS) entry which is preliminary data.</text>
</comment>
<dbReference type="Proteomes" id="UP001153269">
    <property type="component" value="Unassembled WGS sequence"/>
</dbReference>
<keyword evidence="2" id="KW-1185">Reference proteome</keyword>
<protein>
    <submittedName>
        <fullName evidence="1">Uncharacterized protein</fullName>
    </submittedName>
</protein>
<dbReference type="AlphaFoldDB" id="A0A9N7VNJ9"/>
<evidence type="ECO:0000313" key="1">
    <source>
        <dbReference type="EMBL" id="CAB1452799.1"/>
    </source>
</evidence>
<organism evidence="1 2">
    <name type="scientific">Pleuronectes platessa</name>
    <name type="common">European plaice</name>
    <dbReference type="NCBI Taxonomy" id="8262"/>
    <lineage>
        <taxon>Eukaryota</taxon>
        <taxon>Metazoa</taxon>
        <taxon>Chordata</taxon>
        <taxon>Craniata</taxon>
        <taxon>Vertebrata</taxon>
        <taxon>Euteleostomi</taxon>
        <taxon>Actinopterygii</taxon>
        <taxon>Neopterygii</taxon>
        <taxon>Teleostei</taxon>
        <taxon>Neoteleostei</taxon>
        <taxon>Acanthomorphata</taxon>
        <taxon>Carangaria</taxon>
        <taxon>Pleuronectiformes</taxon>
        <taxon>Pleuronectoidei</taxon>
        <taxon>Pleuronectidae</taxon>
        <taxon>Pleuronectes</taxon>
    </lineage>
</organism>
<sequence>MPAAGELRCADAAIEIRKKLNLSAGPDGREEDGTRECRVPTVAIRHLPYSAGTRIGAGTTAGRRLCGISQKLEFNTPRQRNEVARNGSRCHVNASDLSREPVRRPDIAVFRAMVRVKFSRTFDFLGRDAVATDTAIGPCFVAIAHARLSEIGSKRDGSLYSYFHQHLR</sequence>
<gene>
    <name evidence="1" type="ORF">PLEPLA_LOCUS40549</name>
</gene>
<reference evidence="1" key="1">
    <citation type="submission" date="2020-03" db="EMBL/GenBank/DDBJ databases">
        <authorList>
            <person name="Weist P."/>
        </authorList>
    </citation>
    <scope>NUCLEOTIDE SEQUENCE</scope>
</reference>
<accession>A0A9N7VNJ9</accession>